<gene>
    <name evidence="2" type="ORF">FH965_38645</name>
</gene>
<sequence length="109" mass="11452">MKLSIRRLTTVGTALAAAVVLMAPTASAVKPGETFRYGSLDCTAAADLNKNGSLSCTGAMNVTWRAKVTCKVGFTSYGTWQNNAEGGTKESKSESKCVFAVEDVIIDPI</sequence>
<organism evidence="2 3">
    <name type="scientific">Streptomyces spectabilis</name>
    <dbReference type="NCBI Taxonomy" id="68270"/>
    <lineage>
        <taxon>Bacteria</taxon>
        <taxon>Bacillati</taxon>
        <taxon>Actinomycetota</taxon>
        <taxon>Actinomycetes</taxon>
        <taxon>Kitasatosporales</taxon>
        <taxon>Streptomycetaceae</taxon>
        <taxon>Streptomyces</taxon>
    </lineage>
</organism>
<dbReference type="AlphaFoldDB" id="A0A516RJA5"/>
<proteinExistence type="predicted"/>
<name>A0A516RJA5_STRST</name>
<evidence type="ECO:0000256" key="1">
    <source>
        <dbReference type="SAM" id="SignalP"/>
    </source>
</evidence>
<accession>A0A516RJA5</accession>
<dbReference type="RefSeq" id="WP_144322949.1">
    <property type="nucleotide sequence ID" value="NZ_CP040916.1"/>
</dbReference>
<dbReference type="EMBL" id="CP040916">
    <property type="protein sequence ID" value="QDQ15747.1"/>
    <property type="molecule type" value="Genomic_DNA"/>
</dbReference>
<protein>
    <submittedName>
        <fullName evidence="2">Uncharacterized protein</fullName>
    </submittedName>
</protein>
<reference evidence="2 3" key="1">
    <citation type="journal article" date="2019" name="J. Ind. Microbiol. Biotechnol.">
        <title>The complete genomic sequence of Streptomyces spectabilis NRRL-2792 and identification of secondary metabolite biosynthetic gene clusters.</title>
        <authorList>
            <person name="Sinha A."/>
            <person name="Phillips-Salemka S."/>
            <person name="Niraula T.A."/>
            <person name="Short K.A."/>
            <person name="Niraula N.P."/>
        </authorList>
    </citation>
    <scope>NUCLEOTIDE SEQUENCE [LARGE SCALE GENOMIC DNA]</scope>
    <source>
        <strain evidence="2 3">NRRL 2792</strain>
    </source>
</reference>
<feature type="chain" id="PRO_5021781423" evidence="1">
    <location>
        <begin position="29"/>
        <end position="109"/>
    </location>
</feature>
<evidence type="ECO:0000313" key="2">
    <source>
        <dbReference type="EMBL" id="QDQ15747.1"/>
    </source>
</evidence>
<evidence type="ECO:0000313" key="3">
    <source>
        <dbReference type="Proteomes" id="UP000316806"/>
    </source>
</evidence>
<dbReference type="Proteomes" id="UP000316806">
    <property type="component" value="Chromosome"/>
</dbReference>
<feature type="signal peptide" evidence="1">
    <location>
        <begin position="1"/>
        <end position="28"/>
    </location>
</feature>
<keyword evidence="1" id="KW-0732">Signal</keyword>